<dbReference type="AlphaFoldDB" id="A0A9Q0YJ13"/>
<dbReference type="Pfam" id="PF07648">
    <property type="entry name" value="Kazal_2"/>
    <property type="match status" value="1"/>
</dbReference>
<evidence type="ECO:0000313" key="9">
    <source>
        <dbReference type="Proteomes" id="UP001152320"/>
    </source>
</evidence>
<name>A0A9Q0YJ13_HOLLE</name>
<dbReference type="InterPro" id="IPR002350">
    <property type="entry name" value="Kazal_dom"/>
</dbReference>
<evidence type="ECO:0000313" key="8">
    <source>
        <dbReference type="EMBL" id="KAJ8022391.1"/>
    </source>
</evidence>
<reference evidence="8" key="1">
    <citation type="submission" date="2021-10" db="EMBL/GenBank/DDBJ databases">
        <title>Tropical sea cucumber genome reveals ecological adaptation and Cuvierian tubules defense mechanism.</title>
        <authorList>
            <person name="Chen T."/>
        </authorList>
    </citation>
    <scope>NUCLEOTIDE SEQUENCE</scope>
    <source>
        <strain evidence="8">Nanhai2018</strain>
        <tissue evidence="8">Muscle</tissue>
    </source>
</reference>
<sequence>MRFFLVLCLVAITTVVAKKQKKKERDEYLARQALDQLTYSREEQIYNIALDVPQDTSRRIGMENDVTNVCSFYKCSEGKICIINENNDPSCICATSCPPSHDSNSYICSSLNITYNSKCDFYRSKCVGEISESETLHYFGECRELPPCPVTELQEFPQRLRDWFTNVMLSLANLDEHLGGLSKTDKQLAMDAVHDEHPYVKPVQWKFRSLDMHPQDNLLSQEELMPLRTALIPSEHCASVFFAMCDNNQDLLLNMNEWSNCMGLTPDEMEP</sequence>
<dbReference type="OrthoDB" id="9972865at2759"/>
<evidence type="ECO:0000256" key="6">
    <source>
        <dbReference type="SAM" id="SignalP"/>
    </source>
</evidence>
<dbReference type="GO" id="GO:0005509">
    <property type="term" value="F:calcium ion binding"/>
    <property type="evidence" value="ECO:0007669"/>
    <property type="project" value="InterPro"/>
</dbReference>
<protein>
    <submittedName>
        <fullName evidence="8">SPARC</fullName>
    </submittedName>
</protein>
<evidence type="ECO:0000259" key="7">
    <source>
        <dbReference type="PROSITE" id="PS51465"/>
    </source>
</evidence>
<proteinExistence type="predicted"/>
<feature type="chain" id="PRO_5040335867" evidence="6">
    <location>
        <begin position="18"/>
        <end position="271"/>
    </location>
</feature>
<evidence type="ECO:0000256" key="4">
    <source>
        <dbReference type="ARBA" id="ARBA00023157"/>
    </source>
</evidence>
<dbReference type="InterPro" id="IPR011992">
    <property type="entry name" value="EF-hand-dom_pair"/>
</dbReference>
<comment type="caution">
    <text evidence="8">The sequence shown here is derived from an EMBL/GenBank/DDBJ whole genome shotgun (WGS) entry which is preliminary data.</text>
</comment>
<dbReference type="GO" id="GO:0005615">
    <property type="term" value="C:extracellular space"/>
    <property type="evidence" value="ECO:0007669"/>
    <property type="project" value="TreeGrafter"/>
</dbReference>
<dbReference type="Gene3D" id="1.10.238.10">
    <property type="entry name" value="EF-hand"/>
    <property type="match status" value="1"/>
</dbReference>
<dbReference type="InterPro" id="IPR036058">
    <property type="entry name" value="Kazal_dom_sf"/>
</dbReference>
<dbReference type="InterPro" id="IPR019577">
    <property type="entry name" value="SPARC/Testican_Ca-bd-dom"/>
</dbReference>
<dbReference type="Proteomes" id="UP001152320">
    <property type="component" value="Chromosome 20"/>
</dbReference>
<keyword evidence="3 6" id="KW-0732">Signal</keyword>
<organism evidence="8 9">
    <name type="scientific">Holothuria leucospilota</name>
    <name type="common">Black long sea cucumber</name>
    <name type="synonym">Mertensiothuria leucospilota</name>
    <dbReference type="NCBI Taxonomy" id="206669"/>
    <lineage>
        <taxon>Eukaryota</taxon>
        <taxon>Metazoa</taxon>
        <taxon>Echinodermata</taxon>
        <taxon>Eleutherozoa</taxon>
        <taxon>Echinozoa</taxon>
        <taxon>Holothuroidea</taxon>
        <taxon>Aspidochirotacea</taxon>
        <taxon>Aspidochirotida</taxon>
        <taxon>Holothuriidae</taxon>
        <taxon>Holothuria</taxon>
    </lineage>
</organism>
<comment type="subcellular location">
    <subcellularLocation>
        <location evidence="1">Secreted</location>
    </subcellularLocation>
</comment>
<dbReference type="SUPFAM" id="SSF100895">
    <property type="entry name" value="Kazal-type serine protease inhibitors"/>
    <property type="match status" value="1"/>
</dbReference>
<dbReference type="EMBL" id="JAIZAY010000020">
    <property type="protein sequence ID" value="KAJ8022391.1"/>
    <property type="molecule type" value="Genomic_DNA"/>
</dbReference>
<keyword evidence="9" id="KW-1185">Reference proteome</keyword>
<evidence type="ECO:0000256" key="2">
    <source>
        <dbReference type="ARBA" id="ARBA00022525"/>
    </source>
</evidence>
<feature type="signal peptide" evidence="6">
    <location>
        <begin position="1"/>
        <end position="17"/>
    </location>
</feature>
<evidence type="ECO:0000256" key="1">
    <source>
        <dbReference type="ARBA" id="ARBA00004613"/>
    </source>
</evidence>
<feature type="domain" description="Kazal-like" evidence="7">
    <location>
        <begin position="85"/>
        <end position="144"/>
    </location>
</feature>
<dbReference type="Pfam" id="PF10591">
    <property type="entry name" value="SPARC_Ca_bdg"/>
    <property type="match status" value="1"/>
</dbReference>
<accession>A0A9Q0YJ13</accession>
<dbReference type="GO" id="GO:0050840">
    <property type="term" value="F:extracellular matrix binding"/>
    <property type="evidence" value="ECO:0007669"/>
    <property type="project" value="TreeGrafter"/>
</dbReference>
<keyword evidence="4" id="KW-1015">Disulfide bond</keyword>
<evidence type="ECO:0000256" key="3">
    <source>
        <dbReference type="ARBA" id="ARBA00022729"/>
    </source>
</evidence>
<dbReference type="PROSITE" id="PS51465">
    <property type="entry name" value="KAZAL_2"/>
    <property type="match status" value="1"/>
</dbReference>
<dbReference type="GO" id="GO:0005518">
    <property type="term" value="F:collagen binding"/>
    <property type="evidence" value="ECO:0007669"/>
    <property type="project" value="TreeGrafter"/>
</dbReference>
<dbReference type="PANTHER" id="PTHR13866">
    <property type="entry name" value="SPARC OSTEONECTIN"/>
    <property type="match status" value="1"/>
</dbReference>
<evidence type="ECO:0000256" key="5">
    <source>
        <dbReference type="ARBA" id="ARBA00023180"/>
    </source>
</evidence>
<dbReference type="PANTHER" id="PTHR13866:SF14">
    <property type="entry name" value="BM-40"/>
    <property type="match status" value="1"/>
</dbReference>
<keyword evidence="5" id="KW-0325">Glycoprotein</keyword>
<dbReference type="SUPFAM" id="SSF47473">
    <property type="entry name" value="EF-hand"/>
    <property type="match status" value="1"/>
</dbReference>
<keyword evidence="2" id="KW-0964">Secreted</keyword>
<gene>
    <name evidence="8" type="ORF">HOLleu_37274</name>
</gene>
<dbReference type="Gene3D" id="3.30.60.30">
    <property type="match status" value="1"/>
</dbReference>